<proteinExistence type="inferred from homology"/>
<sequence>MRKHGLSLSSGTSLKPEKRTSIEEPVTLLGNDINLRWPGYTQLRGPWRPITPRYRQPWSNGFESQPKSTRRRPQPPSWLERGSSSIRIGTDNTTALYSTATGRGLIFNYPPIRRLYLYIANLLRDIDWDIFWIDTGLNPAEEPSREVLRQLLEHKTATAGVFNIDDTPADLMTGYTEPHRNGADESSRESIAQHFCGAAWLRPTSETLRHRRKGGARENHWRGGGCVRRAGADSHLGSPPSPPLSIPTAVKAVAVSGGRENEHAQHIHATHHHAATRLNTRDIHDPIPWEAPPHLQGDGGGEDDSHTGTRRDAPVSLVPSLDGRVTMLVPPDMMAAQSKMLYQINKYYGERVQHRKVQIAKTIREVCKVVQDVLKEVEVQEPRFISSLTECNGRFEGLDVVSPGEFEVVLYLNQMGVFNFVDDGTLPGCAVLKLSDGRKRSMSLWVEFITASGYLSARKIRSRFQTLVAQACDKCAYRDVVKMIADTTEVKLRIRERYVVQITPAFKCSGVWPRSAAHWPIPHIPWPHPNLVAEVKTEGFDLLSKESVTLQGKQSAMEGDAWVLSFTEAENRLLLGGCRRRCLSILKTLRDRHLDLPGNPVGAYHLKTLLLYECEKHPRELEWDEACLGDRIKRDPLAAHLVPAVPPLSALFPAQPGPLQGQVAQRHGERRQAGVEAYEGVAYQHAFPREAVGVGTRDLGRVVVGTRGGCRQTLSRVTGDLGKGHILHRHKTIFISSVSSSFNGPVILSLASHKSRSPQRTVQDDGSGLFGR</sequence>
<organism evidence="5">
    <name type="scientific">Timema douglasi</name>
    <name type="common">Walking stick</name>
    <dbReference type="NCBI Taxonomy" id="61478"/>
    <lineage>
        <taxon>Eukaryota</taxon>
        <taxon>Metazoa</taxon>
        <taxon>Ecdysozoa</taxon>
        <taxon>Arthropoda</taxon>
        <taxon>Hexapoda</taxon>
        <taxon>Insecta</taxon>
        <taxon>Pterygota</taxon>
        <taxon>Neoptera</taxon>
        <taxon>Polyneoptera</taxon>
        <taxon>Phasmatodea</taxon>
        <taxon>Timematodea</taxon>
        <taxon>Timematoidea</taxon>
        <taxon>Timematidae</taxon>
        <taxon>Timema</taxon>
    </lineage>
</organism>
<feature type="domain" description="Mab-21-like HhH/H2TH-like" evidence="4">
    <location>
        <begin position="578"/>
        <end position="633"/>
    </location>
</feature>
<name>A0A7R8VEW5_TIMDO</name>
<dbReference type="InterPro" id="IPR046906">
    <property type="entry name" value="Mab-21_HhH/H2TH-like"/>
</dbReference>
<evidence type="ECO:0000259" key="4">
    <source>
        <dbReference type="Pfam" id="PF20266"/>
    </source>
</evidence>
<evidence type="ECO:0008006" key="6">
    <source>
        <dbReference type="Google" id="ProtNLM"/>
    </source>
</evidence>
<protein>
    <recommendedName>
        <fullName evidence="6">Protein mab-21</fullName>
    </recommendedName>
</protein>
<accession>A0A7R8VEW5</accession>
<dbReference type="Pfam" id="PF03281">
    <property type="entry name" value="Mab-21"/>
    <property type="match status" value="1"/>
</dbReference>
<gene>
    <name evidence="5" type="ORF">TDIB3V08_LOCUS3169</name>
</gene>
<dbReference type="InterPro" id="IPR024810">
    <property type="entry name" value="MAB21L/cGLR"/>
</dbReference>
<dbReference type="Pfam" id="PF20266">
    <property type="entry name" value="Mab-21_C"/>
    <property type="match status" value="1"/>
</dbReference>
<evidence type="ECO:0000256" key="1">
    <source>
        <dbReference type="ARBA" id="ARBA00008307"/>
    </source>
</evidence>
<comment type="similarity">
    <text evidence="1">Belongs to the mab-21 family.</text>
</comment>
<evidence type="ECO:0000256" key="2">
    <source>
        <dbReference type="SAM" id="MobiDB-lite"/>
    </source>
</evidence>
<feature type="compositionally biased region" description="Basic and acidic residues" evidence="2">
    <location>
        <begin position="303"/>
        <end position="313"/>
    </location>
</feature>
<dbReference type="Gene3D" id="1.10.1410.40">
    <property type="match status" value="1"/>
</dbReference>
<feature type="compositionally biased region" description="Polar residues" evidence="2">
    <location>
        <begin position="58"/>
        <end position="67"/>
    </location>
</feature>
<dbReference type="Gene3D" id="3.30.460.90">
    <property type="match status" value="1"/>
</dbReference>
<evidence type="ECO:0000313" key="5">
    <source>
        <dbReference type="EMBL" id="CAD7196842.1"/>
    </source>
</evidence>
<evidence type="ECO:0000259" key="3">
    <source>
        <dbReference type="Pfam" id="PF03281"/>
    </source>
</evidence>
<dbReference type="PANTHER" id="PTHR10656">
    <property type="entry name" value="CELL FATE DETERMINING PROTEIN MAB21-RELATED"/>
    <property type="match status" value="1"/>
</dbReference>
<reference evidence="5" key="1">
    <citation type="submission" date="2020-11" db="EMBL/GenBank/DDBJ databases">
        <authorList>
            <person name="Tran Van P."/>
        </authorList>
    </citation>
    <scope>NUCLEOTIDE SEQUENCE</scope>
</reference>
<dbReference type="InterPro" id="IPR046903">
    <property type="entry name" value="Mab-21-like_nuc_Trfase"/>
</dbReference>
<feature type="region of interest" description="Disordered" evidence="2">
    <location>
        <begin position="58"/>
        <end position="84"/>
    </location>
</feature>
<feature type="domain" description="Mab-21-like nucleotidyltransferase" evidence="3">
    <location>
        <begin position="395"/>
        <end position="575"/>
    </location>
</feature>
<dbReference type="PANTHER" id="PTHR10656:SF70">
    <property type="entry name" value="PROTEIN MAB-21-RELATED"/>
    <property type="match status" value="1"/>
</dbReference>
<dbReference type="AlphaFoldDB" id="A0A7R8VEW5"/>
<feature type="region of interest" description="Disordered" evidence="2">
    <location>
        <begin position="283"/>
        <end position="317"/>
    </location>
</feature>
<dbReference type="EMBL" id="OA565354">
    <property type="protein sequence ID" value="CAD7196842.1"/>
    <property type="molecule type" value="Genomic_DNA"/>
</dbReference>
<dbReference type="FunFam" id="3.30.460.90:FF:000001">
    <property type="entry name" value="protein mab-21-like 2"/>
    <property type="match status" value="1"/>
</dbReference>
<dbReference type="SMART" id="SM01265">
    <property type="entry name" value="Mab-21"/>
    <property type="match status" value="1"/>
</dbReference>